<dbReference type="PROSITE" id="PS50082">
    <property type="entry name" value="WD_REPEATS_2"/>
    <property type="match status" value="5"/>
</dbReference>
<proteinExistence type="inferred from homology"/>
<feature type="repeat" description="WD" evidence="8">
    <location>
        <begin position="573"/>
        <end position="614"/>
    </location>
</feature>
<dbReference type="InterPro" id="IPR037264">
    <property type="entry name" value="TFIID_NTD2_sf"/>
</dbReference>
<evidence type="ECO:0000259" key="10">
    <source>
        <dbReference type="Pfam" id="PF04494"/>
    </source>
</evidence>
<evidence type="ECO:0000256" key="7">
    <source>
        <dbReference type="ARBA" id="ARBA00023242"/>
    </source>
</evidence>
<dbReference type="SUPFAM" id="SSF50978">
    <property type="entry name" value="WD40 repeat-like"/>
    <property type="match status" value="1"/>
</dbReference>
<evidence type="ECO:0000256" key="4">
    <source>
        <dbReference type="ARBA" id="ARBA00022737"/>
    </source>
</evidence>
<feature type="compositionally biased region" description="Gly residues" evidence="9">
    <location>
        <begin position="8"/>
        <end position="33"/>
    </location>
</feature>
<keyword evidence="7" id="KW-0539">Nucleus</keyword>
<feature type="repeat" description="WD" evidence="8">
    <location>
        <begin position="487"/>
        <end position="518"/>
    </location>
</feature>
<feature type="compositionally biased region" description="Polar residues" evidence="9">
    <location>
        <begin position="665"/>
        <end position="677"/>
    </location>
</feature>
<gene>
    <name evidence="11" type="ORF">FJTKL_15455</name>
</gene>
<evidence type="ECO:0000256" key="9">
    <source>
        <dbReference type="SAM" id="MobiDB-lite"/>
    </source>
</evidence>
<dbReference type="PANTHER" id="PTHR19879:SF1">
    <property type="entry name" value="CANNONBALL-RELATED"/>
    <property type="match status" value="1"/>
</dbReference>
<keyword evidence="4" id="KW-0677">Repeat</keyword>
<feature type="region of interest" description="Disordered" evidence="9">
    <location>
        <begin position="653"/>
        <end position="730"/>
    </location>
</feature>
<dbReference type="Gene3D" id="2.130.10.10">
    <property type="entry name" value="YVTN repeat-like/Quinoprotein amine dehydrogenase"/>
    <property type="match status" value="2"/>
</dbReference>
<feature type="domain" description="TFIID subunit TAF5 NTD2" evidence="10">
    <location>
        <begin position="92"/>
        <end position="223"/>
    </location>
</feature>
<reference evidence="11 12" key="1">
    <citation type="submission" date="2024-03" db="EMBL/GenBank/DDBJ databases">
        <title>A high-quality draft genome sequence of Diaporthe vaccinii, a causative agent of upright dieback and viscid rot disease in cranberry plants.</title>
        <authorList>
            <person name="Sarrasin M."/>
            <person name="Lang B.F."/>
            <person name="Burger G."/>
        </authorList>
    </citation>
    <scope>NUCLEOTIDE SEQUENCE [LARGE SCALE GENOMIC DNA]</scope>
    <source>
        <strain evidence="11 12">IS7</strain>
    </source>
</reference>
<dbReference type="Pfam" id="PF00400">
    <property type="entry name" value="WD40"/>
    <property type="match status" value="6"/>
</dbReference>
<dbReference type="InterPro" id="IPR001680">
    <property type="entry name" value="WD40_rpt"/>
</dbReference>
<dbReference type="InterPro" id="IPR036322">
    <property type="entry name" value="WD40_repeat_dom_sf"/>
</dbReference>
<feature type="repeat" description="WD" evidence="8">
    <location>
        <begin position="623"/>
        <end position="650"/>
    </location>
</feature>
<comment type="caution">
    <text evidence="11">The sequence shown here is derived from an EMBL/GenBank/DDBJ whole genome shotgun (WGS) entry which is preliminary data.</text>
</comment>
<dbReference type="InterPro" id="IPR007582">
    <property type="entry name" value="TFIID_NTD2"/>
</dbReference>
<evidence type="ECO:0000313" key="11">
    <source>
        <dbReference type="EMBL" id="KAL2290314.1"/>
    </source>
</evidence>
<dbReference type="InterPro" id="IPR019775">
    <property type="entry name" value="WD40_repeat_CS"/>
</dbReference>
<evidence type="ECO:0000313" key="12">
    <source>
        <dbReference type="Proteomes" id="UP001600888"/>
    </source>
</evidence>
<dbReference type="CDD" id="cd08044">
    <property type="entry name" value="TAF5_NTD2"/>
    <property type="match status" value="1"/>
</dbReference>
<name>A0ABR4F6I4_9PEZI</name>
<feature type="repeat" description="WD" evidence="8">
    <location>
        <begin position="377"/>
        <end position="418"/>
    </location>
</feature>
<comment type="similarity">
    <text evidence="2">Belongs to the WD repeat TAF5 family.</text>
</comment>
<dbReference type="CDD" id="cd00200">
    <property type="entry name" value="WD40"/>
    <property type="match status" value="1"/>
</dbReference>
<evidence type="ECO:0000256" key="3">
    <source>
        <dbReference type="ARBA" id="ARBA00022574"/>
    </source>
</evidence>
<keyword evidence="3 8" id="KW-0853">WD repeat</keyword>
<dbReference type="PROSITE" id="PS50294">
    <property type="entry name" value="WD_REPEATS_REGION"/>
    <property type="match status" value="3"/>
</dbReference>
<comment type="subcellular location">
    <subcellularLocation>
        <location evidence="1">Nucleus</location>
    </subcellularLocation>
</comment>
<dbReference type="SMART" id="SM00320">
    <property type="entry name" value="WD40"/>
    <property type="match status" value="6"/>
</dbReference>
<evidence type="ECO:0000256" key="8">
    <source>
        <dbReference type="PROSITE-ProRule" id="PRU00221"/>
    </source>
</evidence>
<sequence>MSASGAPSSGGAGQAGGGYGGQAHHGAGTGSAAGQGSSASSAPAPQSTQNLNQIVTDYLLKRGFLRTEEIFRKESANLGPDGRPQHKSTDEMGSKKYTKAFSLLKNFVDSNLDYYKFELNKFLWPMFIHSYLELIENGYPNEAKTFLADFGDDFKIIHGDDLKLLSTITLPAHVNENETTRLYKTSKYQIPVTDKVEDLVLGHLEKEYDNGGRTLLHLLGRYCTLKTVDRGLANPKSFYAIFNNQPSVRVDESDVLEGIPGVFTGVRSNVAPDVPLKLGPLPMEAELQEEVRAEIEEEDRRHPPPDGRSTLLEEFDNKIKREESMDGPARADLPLPASRARDVWGEIEKIREHRDRFRIEGRTGGVGAAVSVCMYTFHNTLGSYNCIEFSNDQELVAVGTMDSYIRVWSMDGSHLKSALDNGTQSATNNRMLIGHSAPVYGLSFSDAVSVPHESRDTPKAPRLLLSCSADGHIRLWSLDTWSCLCIYKSHDGPVFNVQWGPHGHYFVSGGWDKTVRIWMQDHATPVRTCIGHDTSISAVAWHPNGTYVFSASDETDKSIRMWSVITGDCVRAMVGHHHFINTIECAPNGKLIASADIDGNIFWWNLEKGVCIKKSKGHGKGGITSLSFSVESKVLVSGGVDNTVRVWDVDLPADGSKPVGGATGQAVQPENNASTGDSIGPSDRSITVGGQPQQPPAAAASSSNAGGGASGSTGVSGTGSGKKKGKEVQISADQISAFPTKKTALKKVRFTRMNLVTAAGVYEPER</sequence>
<dbReference type="Gene3D" id="1.25.40.500">
    <property type="entry name" value="TFIID subunit TAF5, NTD2 domain"/>
    <property type="match status" value="1"/>
</dbReference>
<dbReference type="Pfam" id="PF08513">
    <property type="entry name" value="LisH"/>
    <property type="match status" value="1"/>
</dbReference>
<evidence type="ECO:0000256" key="1">
    <source>
        <dbReference type="ARBA" id="ARBA00004123"/>
    </source>
</evidence>
<feature type="compositionally biased region" description="Low complexity" evidence="9">
    <location>
        <begin position="687"/>
        <end position="704"/>
    </location>
</feature>
<keyword evidence="12" id="KW-1185">Reference proteome</keyword>
<evidence type="ECO:0000256" key="2">
    <source>
        <dbReference type="ARBA" id="ARBA00009435"/>
    </source>
</evidence>
<dbReference type="PROSITE" id="PS50896">
    <property type="entry name" value="LISH"/>
    <property type="match status" value="1"/>
</dbReference>
<evidence type="ECO:0000256" key="5">
    <source>
        <dbReference type="ARBA" id="ARBA00023015"/>
    </source>
</evidence>
<organism evidence="11 12">
    <name type="scientific">Diaporthe vaccinii</name>
    <dbReference type="NCBI Taxonomy" id="105482"/>
    <lineage>
        <taxon>Eukaryota</taxon>
        <taxon>Fungi</taxon>
        <taxon>Dikarya</taxon>
        <taxon>Ascomycota</taxon>
        <taxon>Pezizomycotina</taxon>
        <taxon>Sordariomycetes</taxon>
        <taxon>Sordariomycetidae</taxon>
        <taxon>Diaporthales</taxon>
        <taxon>Diaporthaceae</taxon>
        <taxon>Diaporthe</taxon>
        <taxon>Diaporthe eres species complex</taxon>
    </lineage>
</organism>
<dbReference type="EMBL" id="JBAWTH010000009">
    <property type="protein sequence ID" value="KAL2290314.1"/>
    <property type="molecule type" value="Genomic_DNA"/>
</dbReference>
<dbReference type="Proteomes" id="UP001600888">
    <property type="component" value="Unassembled WGS sequence"/>
</dbReference>
<feature type="compositionally biased region" description="Low complexity" evidence="9">
    <location>
        <begin position="34"/>
        <end position="47"/>
    </location>
</feature>
<dbReference type="Pfam" id="PF04494">
    <property type="entry name" value="TFIID_NTD2"/>
    <property type="match status" value="1"/>
</dbReference>
<keyword evidence="6" id="KW-0804">Transcription</keyword>
<keyword evidence="5" id="KW-0805">Transcription regulation</keyword>
<dbReference type="InterPro" id="IPR015943">
    <property type="entry name" value="WD40/YVTN_repeat-like_dom_sf"/>
</dbReference>
<evidence type="ECO:0000256" key="6">
    <source>
        <dbReference type="ARBA" id="ARBA00023163"/>
    </source>
</evidence>
<accession>A0ABR4F6I4</accession>
<dbReference type="PROSITE" id="PS00678">
    <property type="entry name" value="WD_REPEATS_1"/>
    <property type="match status" value="1"/>
</dbReference>
<feature type="repeat" description="WD" evidence="8">
    <location>
        <begin position="529"/>
        <end position="572"/>
    </location>
</feature>
<protein>
    <recommendedName>
        <fullName evidence="10">TFIID subunit TAF5 NTD2 domain-containing protein</fullName>
    </recommendedName>
</protein>
<dbReference type="InterPro" id="IPR020472">
    <property type="entry name" value="WD40_PAC1"/>
</dbReference>
<feature type="region of interest" description="Disordered" evidence="9">
    <location>
        <begin position="1"/>
        <end position="47"/>
    </location>
</feature>
<feature type="compositionally biased region" description="Gly residues" evidence="9">
    <location>
        <begin position="705"/>
        <end position="720"/>
    </location>
</feature>
<dbReference type="InterPro" id="IPR006594">
    <property type="entry name" value="LisH"/>
</dbReference>
<dbReference type="SUPFAM" id="SSF160897">
    <property type="entry name" value="Taf5 N-terminal domain-like"/>
    <property type="match status" value="1"/>
</dbReference>
<dbReference type="PRINTS" id="PR00320">
    <property type="entry name" value="GPROTEINBRPT"/>
</dbReference>
<dbReference type="PANTHER" id="PTHR19879">
    <property type="entry name" value="TRANSCRIPTION INITIATION FACTOR TFIID"/>
    <property type="match status" value="1"/>
</dbReference>